<evidence type="ECO:0000256" key="3">
    <source>
        <dbReference type="ARBA" id="ARBA00022475"/>
    </source>
</evidence>
<keyword evidence="10" id="KW-0732">Signal</keyword>
<keyword evidence="4" id="KW-0997">Cell inner membrane</keyword>
<dbReference type="Pfam" id="PF11356">
    <property type="entry name" value="T2SSC"/>
    <property type="match status" value="1"/>
</dbReference>
<feature type="signal peptide" evidence="10">
    <location>
        <begin position="1"/>
        <end position="20"/>
    </location>
</feature>
<evidence type="ECO:0000256" key="6">
    <source>
        <dbReference type="ARBA" id="ARBA00022927"/>
    </source>
</evidence>
<evidence type="ECO:0000256" key="10">
    <source>
        <dbReference type="SAM" id="SignalP"/>
    </source>
</evidence>
<dbReference type="OrthoDB" id="8778618at2"/>
<reference evidence="12 13" key="1">
    <citation type="submission" date="2018-09" db="EMBL/GenBank/DDBJ databases">
        <authorList>
            <person name="Zhu H."/>
        </authorList>
    </citation>
    <scope>NUCLEOTIDE SEQUENCE [LARGE SCALE GENOMIC DNA]</scope>
    <source>
        <strain evidence="12 13">K2R10-39</strain>
    </source>
</reference>
<dbReference type="GO" id="GO:0015031">
    <property type="term" value="P:protein transport"/>
    <property type="evidence" value="ECO:0007669"/>
    <property type="project" value="UniProtKB-KW"/>
</dbReference>
<evidence type="ECO:0000313" key="12">
    <source>
        <dbReference type="EMBL" id="RJG04914.1"/>
    </source>
</evidence>
<dbReference type="Proteomes" id="UP000285190">
    <property type="component" value="Unassembled WGS sequence"/>
</dbReference>
<feature type="region of interest" description="Disordered" evidence="9">
    <location>
        <begin position="144"/>
        <end position="260"/>
    </location>
</feature>
<dbReference type="AlphaFoldDB" id="A0A418WXG6"/>
<organism evidence="12 13">
    <name type="scientific">Noviherbaspirillum cavernae</name>
    <dbReference type="NCBI Taxonomy" id="2320862"/>
    <lineage>
        <taxon>Bacteria</taxon>
        <taxon>Pseudomonadati</taxon>
        <taxon>Pseudomonadota</taxon>
        <taxon>Betaproteobacteria</taxon>
        <taxon>Burkholderiales</taxon>
        <taxon>Oxalobacteraceae</taxon>
        <taxon>Noviherbaspirillum</taxon>
    </lineage>
</organism>
<keyword evidence="8" id="KW-0472">Membrane</keyword>
<proteinExistence type="predicted"/>
<dbReference type="RefSeq" id="WP_119736166.1">
    <property type="nucleotide sequence ID" value="NZ_QYUN01000002.1"/>
</dbReference>
<evidence type="ECO:0000256" key="7">
    <source>
        <dbReference type="ARBA" id="ARBA00022989"/>
    </source>
</evidence>
<dbReference type="Gene3D" id="2.30.30.830">
    <property type="match status" value="1"/>
</dbReference>
<feature type="domain" description="Type II secretion system protein GspC N-terminal" evidence="11">
    <location>
        <begin position="66"/>
        <end position="126"/>
    </location>
</feature>
<evidence type="ECO:0000256" key="9">
    <source>
        <dbReference type="SAM" id="MobiDB-lite"/>
    </source>
</evidence>
<keyword evidence="7" id="KW-1133">Transmembrane helix</keyword>
<gene>
    <name evidence="12" type="ORF">D3870_01730</name>
</gene>
<sequence>MRRWPLVVTFLLFIALCASAAYWAMQLFKPPLRPVAAPPRVAQAEVRTDAAAGLFGGRGGKAAVASNYQLKGVIFSGRPQDSVAILSADGKPPQAIRVDMEVLPGVTVKEVHRDYVLLSDNGVTKRVDLPEDAKAANVATASPLGVVPAPTRPTSMPPAPQPQSSAAPQSTPPQPAPPVAQQPAPPQPAPPQPAPPPAAQAPAPATPVQTAPPTTVVNTPQPAQPAAPAAGAPASPSGSAVFGTQSPPLYSPGRAGGAPQ</sequence>
<dbReference type="PRINTS" id="PR01217">
    <property type="entry name" value="PRICHEXTENSN"/>
</dbReference>
<evidence type="ECO:0000256" key="1">
    <source>
        <dbReference type="ARBA" id="ARBA00004533"/>
    </source>
</evidence>
<keyword evidence="5" id="KW-0812">Transmembrane</keyword>
<evidence type="ECO:0000256" key="5">
    <source>
        <dbReference type="ARBA" id="ARBA00022692"/>
    </source>
</evidence>
<feature type="compositionally biased region" description="Low complexity" evidence="9">
    <location>
        <begin position="200"/>
        <end position="240"/>
    </location>
</feature>
<feature type="compositionally biased region" description="Pro residues" evidence="9">
    <location>
        <begin position="170"/>
        <end position="199"/>
    </location>
</feature>
<keyword evidence="6" id="KW-0653">Protein transport</keyword>
<keyword evidence="3" id="KW-1003">Cell membrane</keyword>
<evidence type="ECO:0000256" key="8">
    <source>
        <dbReference type="ARBA" id="ARBA00023136"/>
    </source>
</evidence>
<feature type="chain" id="PRO_5019442511" description="Type II secretion system protein GspC N-terminal domain-containing protein" evidence="10">
    <location>
        <begin position="21"/>
        <end position="260"/>
    </location>
</feature>
<evidence type="ECO:0000256" key="4">
    <source>
        <dbReference type="ARBA" id="ARBA00022519"/>
    </source>
</evidence>
<evidence type="ECO:0000259" key="11">
    <source>
        <dbReference type="Pfam" id="PF11356"/>
    </source>
</evidence>
<comment type="caution">
    <text evidence="12">The sequence shown here is derived from an EMBL/GenBank/DDBJ whole genome shotgun (WGS) entry which is preliminary data.</text>
</comment>
<dbReference type="EMBL" id="QYUN01000002">
    <property type="protein sequence ID" value="RJG04914.1"/>
    <property type="molecule type" value="Genomic_DNA"/>
</dbReference>
<dbReference type="GO" id="GO:0005886">
    <property type="term" value="C:plasma membrane"/>
    <property type="evidence" value="ECO:0007669"/>
    <property type="project" value="UniProtKB-SubCell"/>
</dbReference>
<dbReference type="InterPro" id="IPR024961">
    <property type="entry name" value="T2SS_GspC_N"/>
</dbReference>
<accession>A0A418WXG6</accession>
<comment type="subcellular location">
    <subcellularLocation>
        <location evidence="1">Cell inner membrane</location>
    </subcellularLocation>
</comment>
<keyword evidence="13" id="KW-1185">Reference proteome</keyword>
<evidence type="ECO:0000313" key="13">
    <source>
        <dbReference type="Proteomes" id="UP000285190"/>
    </source>
</evidence>
<protein>
    <recommendedName>
        <fullName evidence="11">Type II secretion system protein GspC N-terminal domain-containing protein</fullName>
    </recommendedName>
</protein>
<name>A0A418WXG6_9BURK</name>
<keyword evidence="2" id="KW-0813">Transport</keyword>
<evidence type="ECO:0000256" key="2">
    <source>
        <dbReference type="ARBA" id="ARBA00022448"/>
    </source>
</evidence>